<dbReference type="GO" id="GO:0016787">
    <property type="term" value="F:hydrolase activity"/>
    <property type="evidence" value="ECO:0007669"/>
    <property type="project" value="UniProtKB-KW"/>
</dbReference>
<evidence type="ECO:0000313" key="3">
    <source>
        <dbReference type="Proteomes" id="UP000623129"/>
    </source>
</evidence>
<dbReference type="Gene3D" id="1.20.910.10">
    <property type="entry name" value="Heme oxygenase-like"/>
    <property type="match status" value="1"/>
</dbReference>
<keyword evidence="3" id="KW-1185">Reference proteome</keyword>
<dbReference type="AlphaFoldDB" id="A0A833VWK6"/>
<feature type="domain" description="Thiaminase-2/PQQC" evidence="1">
    <location>
        <begin position="79"/>
        <end position="177"/>
    </location>
</feature>
<dbReference type="InterPro" id="IPR023214">
    <property type="entry name" value="HAD_sf"/>
</dbReference>
<dbReference type="FunFam" id="1.20.910.10:FF:000006">
    <property type="entry name" value="Bifunctional TH2 protein, mitochondrial"/>
    <property type="match status" value="1"/>
</dbReference>
<dbReference type="InterPro" id="IPR016084">
    <property type="entry name" value="Haem_Oase-like_multi-hlx"/>
</dbReference>
<evidence type="ECO:0000259" key="1">
    <source>
        <dbReference type="Pfam" id="PF03070"/>
    </source>
</evidence>
<dbReference type="PANTHER" id="PTHR43198:SF2">
    <property type="entry name" value="SI:CH1073-67J19.1-RELATED"/>
    <property type="match status" value="1"/>
</dbReference>
<dbReference type="Proteomes" id="UP000623129">
    <property type="component" value="Unassembled WGS sequence"/>
</dbReference>
<dbReference type="InterPro" id="IPR050967">
    <property type="entry name" value="Thiamine_Salvage_TenA"/>
</dbReference>
<dbReference type="GO" id="GO:0006772">
    <property type="term" value="P:thiamine metabolic process"/>
    <property type="evidence" value="ECO:0007669"/>
    <property type="project" value="UniProtKB-ARBA"/>
</dbReference>
<dbReference type="PANTHER" id="PTHR43198">
    <property type="entry name" value="BIFUNCTIONAL TH2 PROTEIN"/>
    <property type="match status" value="1"/>
</dbReference>
<dbReference type="GO" id="GO:0005829">
    <property type="term" value="C:cytosol"/>
    <property type="evidence" value="ECO:0007669"/>
    <property type="project" value="TreeGrafter"/>
</dbReference>
<protein>
    <submittedName>
        <fullName evidence="2">Aminopyrimidine aminohydrolase</fullName>
    </submittedName>
</protein>
<dbReference type="Pfam" id="PF03070">
    <property type="entry name" value="TENA_THI-4"/>
    <property type="match status" value="2"/>
</dbReference>
<sequence>MRLFSPSLLNRIAPFDFLFSRPCPRSRGFIGSNRLFLSDSSIRSEKSAKDMAVAEEASPSRRLWNEAKKKEVNFAILSPFVVALASGGLETATFKNYIQQDVYFLKAFARAYEMAEECADDDDDKATISKLKNDIVDELKMHNSTLLGWGVDPAKETTVANPATTRYCNFLIATASGKVDYGKGPGKIATPFEMTKIAAYTVGAMAPCMRLYAHLGKELKIFLQREENDPHPHKKWIDTYSSKDFEDSARQIEELLDKLSISLTGEELAVIGKLYQQAMKLEVDFFYAQRRIHPSVVPLVQYLKPKSKLVIFSDFDLTCTTVDSSAILAEIAILTAQKADLSVGEPGNSSGDARASWNDLSTLYTEEYEQCIEKLLPSEEAKEFQFEGLHKGLKLLSEFERGANARVVDSGLLKGINVEDIKKAGERLILQDGCRNFFQNLVNLKQERDLDVHILSYCWCADLIRSAFSSVGCLDHLSIHSNEFSYEGSLSTGEISRNMESPLDKVEKFKSLLTSASSTAVSGHKSVYIGDSVGDLLCLLLADIGIVVGSSTSLRKVGESFGVSFVPLFPGVVEKQRQVDRDEMPVWRGLSGVLYTVSSWSEIHAFILGP</sequence>
<accession>A0A833VWK6</accession>
<evidence type="ECO:0000313" key="2">
    <source>
        <dbReference type="EMBL" id="KAF3335819.1"/>
    </source>
</evidence>
<dbReference type="EMBL" id="SWLB01000008">
    <property type="protein sequence ID" value="KAF3335819.1"/>
    <property type="molecule type" value="Genomic_DNA"/>
</dbReference>
<organism evidence="2 3">
    <name type="scientific">Carex littledalei</name>
    <dbReference type="NCBI Taxonomy" id="544730"/>
    <lineage>
        <taxon>Eukaryota</taxon>
        <taxon>Viridiplantae</taxon>
        <taxon>Streptophyta</taxon>
        <taxon>Embryophyta</taxon>
        <taxon>Tracheophyta</taxon>
        <taxon>Spermatophyta</taxon>
        <taxon>Magnoliopsida</taxon>
        <taxon>Liliopsida</taxon>
        <taxon>Poales</taxon>
        <taxon>Cyperaceae</taxon>
        <taxon>Cyperoideae</taxon>
        <taxon>Cariceae</taxon>
        <taxon>Carex</taxon>
        <taxon>Carex subgen. Euthyceras</taxon>
    </lineage>
</organism>
<keyword evidence="2" id="KW-0378">Hydrolase</keyword>
<dbReference type="SUPFAM" id="SSF48613">
    <property type="entry name" value="Heme oxygenase-like"/>
    <property type="match status" value="1"/>
</dbReference>
<name>A0A833VWK6_9POAL</name>
<proteinExistence type="predicted"/>
<reference evidence="2" key="1">
    <citation type="submission" date="2020-01" db="EMBL/GenBank/DDBJ databases">
        <title>Genome sequence of Kobresia littledalei, the first chromosome-level genome in the family Cyperaceae.</title>
        <authorList>
            <person name="Qu G."/>
        </authorList>
    </citation>
    <scope>NUCLEOTIDE SEQUENCE</scope>
    <source>
        <strain evidence="2">C.B.Clarke</strain>
        <tissue evidence="2">Leaf</tissue>
    </source>
</reference>
<gene>
    <name evidence="2" type="ORF">FCM35_KLT20326</name>
</gene>
<comment type="caution">
    <text evidence="2">The sequence shown here is derived from an EMBL/GenBank/DDBJ whole genome shotgun (WGS) entry which is preliminary data.</text>
</comment>
<dbReference type="CDD" id="cd19368">
    <property type="entry name" value="TenA_C_AtTH2-like"/>
    <property type="match status" value="1"/>
</dbReference>
<dbReference type="SUPFAM" id="SSF56784">
    <property type="entry name" value="HAD-like"/>
    <property type="match status" value="1"/>
</dbReference>
<dbReference type="OrthoDB" id="10028886at2759"/>
<dbReference type="InterPro" id="IPR004305">
    <property type="entry name" value="Thiaminase-2/PQQC"/>
</dbReference>
<feature type="domain" description="Thiaminase-2/PQQC" evidence="1">
    <location>
        <begin position="199"/>
        <end position="289"/>
    </location>
</feature>
<dbReference type="Gene3D" id="3.40.50.1000">
    <property type="entry name" value="HAD superfamily/HAD-like"/>
    <property type="match status" value="1"/>
</dbReference>
<dbReference type="InterPro" id="IPR036412">
    <property type="entry name" value="HAD-like_sf"/>
</dbReference>